<dbReference type="PROSITE" id="PS50011">
    <property type="entry name" value="PROTEIN_KINASE_DOM"/>
    <property type="match status" value="1"/>
</dbReference>
<evidence type="ECO:0000256" key="2">
    <source>
        <dbReference type="ARBA" id="ARBA00023043"/>
    </source>
</evidence>
<dbReference type="Gene3D" id="1.10.510.10">
    <property type="entry name" value="Transferase(Phosphotransferase) domain 1"/>
    <property type="match status" value="1"/>
</dbReference>
<dbReference type="Pfam" id="PF00069">
    <property type="entry name" value="Pkinase"/>
    <property type="match status" value="1"/>
</dbReference>
<keyword evidence="7" id="KW-1185">Reference proteome</keyword>
<dbReference type="GO" id="GO:0005737">
    <property type="term" value="C:cytoplasm"/>
    <property type="evidence" value="ECO:0007669"/>
    <property type="project" value="TreeGrafter"/>
</dbReference>
<dbReference type="Gene3D" id="1.25.40.20">
    <property type="entry name" value="Ankyrin repeat-containing domain"/>
    <property type="match status" value="2"/>
</dbReference>
<evidence type="ECO:0000313" key="6">
    <source>
        <dbReference type="EMBL" id="OAQ97462.1"/>
    </source>
</evidence>
<dbReference type="PROSITE" id="PS50088">
    <property type="entry name" value="ANK_REPEAT"/>
    <property type="match status" value="2"/>
</dbReference>
<comment type="caution">
    <text evidence="6">The sequence shown here is derived from an EMBL/GenBank/DDBJ whole genome shotgun (WGS) entry which is preliminary data.</text>
</comment>
<feature type="compositionally biased region" description="Low complexity" evidence="4">
    <location>
        <begin position="1320"/>
        <end position="1330"/>
    </location>
</feature>
<dbReference type="SUPFAM" id="SSF48403">
    <property type="entry name" value="Ankyrin repeat"/>
    <property type="match status" value="2"/>
</dbReference>
<evidence type="ECO:0000256" key="3">
    <source>
        <dbReference type="PROSITE-ProRule" id="PRU00023"/>
    </source>
</evidence>
<evidence type="ECO:0000256" key="4">
    <source>
        <dbReference type="SAM" id="MobiDB-lite"/>
    </source>
</evidence>
<feature type="repeat" description="ANK" evidence="3">
    <location>
        <begin position="935"/>
        <end position="967"/>
    </location>
</feature>
<dbReference type="Pfam" id="PF12796">
    <property type="entry name" value="Ank_2"/>
    <property type="match status" value="2"/>
</dbReference>
<evidence type="ECO:0000259" key="5">
    <source>
        <dbReference type="PROSITE" id="PS50011"/>
    </source>
</evidence>
<dbReference type="InterPro" id="IPR002110">
    <property type="entry name" value="Ankyrin_rpt"/>
</dbReference>
<dbReference type="InterPro" id="IPR000719">
    <property type="entry name" value="Prot_kinase_dom"/>
</dbReference>
<dbReference type="EMBL" id="LUKN01003411">
    <property type="protein sequence ID" value="OAQ97462.1"/>
    <property type="molecule type" value="Genomic_DNA"/>
</dbReference>
<keyword evidence="1" id="KW-0677">Repeat</keyword>
<dbReference type="PANTHER" id="PTHR24198">
    <property type="entry name" value="ANKYRIN REPEAT AND PROTEIN KINASE DOMAIN-CONTAINING PROTEIN"/>
    <property type="match status" value="1"/>
</dbReference>
<feature type="repeat" description="ANK" evidence="3">
    <location>
        <begin position="902"/>
        <end position="934"/>
    </location>
</feature>
<dbReference type="SMART" id="SM00248">
    <property type="entry name" value="ANK"/>
    <property type="match status" value="9"/>
</dbReference>
<gene>
    <name evidence="6" type="ORF">LLEC1_03548</name>
</gene>
<dbReference type="PROSITE" id="PS00108">
    <property type="entry name" value="PROTEIN_KINASE_ST"/>
    <property type="match status" value="1"/>
</dbReference>
<feature type="domain" description="Protein kinase" evidence="5">
    <location>
        <begin position="62"/>
        <end position="362"/>
    </location>
</feature>
<dbReference type="Proteomes" id="UP000243081">
    <property type="component" value="Unassembled WGS sequence"/>
</dbReference>
<evidence type="ECO:0000313" key="7">
    <source>
        <dbReference type="Proteomes" id="UP000243081"/>
    </source>
</evidence>
<dbReference type="InterPro" id="IPR008271">
    <property type="entry name" value="Ser/Thr_kinase_AS"/>
</dbReference>
<dbReference type="PROSITE" id="PS50297">
    <property type="entry name" value="ANK_REP_REGION"/>
    <property type="match status" value="1"/>
</dbReference>
<feature type="region of interest" description="Disordered" evidence="4">
    <location>
        <begin position="1294"/>
        <end position="1361"/>
    </location>
</feature>
<dbReference type="InterPro" id="IPR036770">
    <property type="entry name" value="Ankyrin_rpt-contain_sf"/>
</dbReference>
<dbReference type="InterPro" id="IPR011009">
    <property type="entry name" value="Kinase-like_dom_sf"/>
</dbReference>
<dbReference type="PANTHER" id="PTHR24198:SF165">
    <property type="entry name" value="ANKYRIN REPEAT-CONTAINING PROTEIN-RELATED"/>
    <property type="match status" value="1"/>
</dbReference>
<accession>A0A179I5D0</accession>
<dbReference type="OrthoDB" id="4865382at2759"/>
<organism evidence="6 7">
    <name type="scientific">Cordyceps confragosa</name>
    <name type="common">Lecanicillium lecanii</name>
    <dbReference type="NCBI Taxonomy" id="2714763"/>
    <lineage>
        <taxon>Eukaryota</taxon>
        <taxon>Fungi</taxon>
        <taxon>Dikarya</taxon>
        <taxon>Ascomycota</taxon>
        <taxon>Pezizomycotina</taxon>
        <taxon>Sordariomycetes</taxon>
        <taxon>Hypocreomycetidae</taxon>
        <taxon>Hypocreales</taxon>
        <taxon>Cordycipitaceae</taxon>
        <taxon>Akanthomyces</taxon>
    </lineage>
</organism>
<evidence type="ECO:0000256" key="1">
    <source>
        <dbReference type="ARBA" id="ARBA00022737"/>
    </source>
</evidence>
<protein>
    <recommendedName>
        <fullName evidence="5">Protein kinase domain-containing protein</fullName>
    </recommendedName>
</protein>
<dbReference type="OMA" id="QAIDFQD"/>
<reference evidence="6 7" key="1">
    <citation type="submission" date="2016-03" db="EMBL/GenBank/DDBJ databases">
        <title>Fine-scale spatial genetic structure of a fungal parasite of coffee scale insects.</title>
        <authorList>
            <person name="Jackson D."/>
            <person name="Zemenick K.A."/>
            <person name="Malloure B."/>
            <person name="Quandt C.A."/>
            <person name="James T.Y."/>
        </authorList>
    </citation>
    <scope>NUCLEOTIDE SEQUENCE [LARGE SCALE GENOMIC DNA]</scope>
    <source>
        <strain evidence="6 7">UM487</strain>
    </source>
</reference>
<name>A0A179I5D0_CORDF</name>
<dbReference type="GO" id="GO:0004672">
    <property type="term" value="F:protein kinase activity"/>
    <property type="evidence" value="ECO:0007669"/>
    <property type="project" value="InterPro"/>
</dbReference>
<proteinExistence type="predicted"/>
<dbReference type="SUPFAM" id="SSF56112">
    <property type="entry name" value="Protein kinase-like (PK-like)"/>
    <property type="match status" value="1"/>
</dbReference>
<dbReference type="GO" id="GO:0005524">
    <property type="term" value="F:ATP binding"/>
    <property type="evidence" value="ECO:0007669"/>
    <property type="project" value="InterPro"/>
</dbReference>
<sequence>MEGRSETGSSALSWNTFLSRTSVSSLSCAVFSAQLPGSTHRLDDVIRAIRALNLKRYDYEHFSDRELIGEGETYLVERCVTRDKDVLAVKHVKVSDESNSKLFQRRLKSVLLELKIMRHPPLKAHPNIASILGYGWNTKAGVIMPFVVVEHAAHGTFRQFVKQGQRLDYIETLLGDVASGLSALHTCRIVHGDVKLDNVIIFPSRDRPAKAIAKLTDFGHAIVLNDASQDEHKSELVYAGTSIYNAPEVENQANCPISRDYLIRCDVWAFGLLIWEACIMGEDYLAYVERTSTSESPESNSTTEKPQRLDHEFFLTLAKRSVPGPRLGAPFFLRIAIHKCLSTDPIRRVPDITSLPLYTKWNTSQAASLQAKLALHIEAPSPTYEHFTGDEPLHCASYHVFIFRVDNGRDIPWTHQQQILESLLQVVEDSSIKDVTSIIWQVALCYHVGFGTPRDPTKADEFARIAKMKGHAVATEFAHLLALDDPEIVDQEEEYAAQVARLLRSEPDICVGVPQIVRASRRGDKVVAERLLDQGAFMGSSTVDGCSLLHWLFTFRDQEDVNGIISKLREMNNNNLTATVNMPFTLPIAVHSQWPLQLLGTPLAVAISVNSLTTVKALHKLGADFFSPVYHGTQFGPEDLHLNWSAFHVAAKYHCADILRYLLENSDGSSHRTLTSMGCALSFSTSLERRAMHGSERARCLAETVRLIHNIEPLQSMAPNGMTALMQAIDFQDFDVVMALLEVHPELAVTAFAAPHNSHIFTFPIHFAIQIGSKREESDTAKISKLIFSYATKAEEFSSPPQDHNGRTPLHLAATGESRHLAEWVLGMDLHQLHTQDSLGRTPLHYCTSSAVCAFLIEQGAQVNQVDKAGMTPLHLLCLSGMLDPIPALLKAKSDLGLNMNDYGTPLHCAVISGSVDTVRLLIEANSSLDAIDTMGNTPAHVAVQLDRWQILCLLCQHGANTMLQNNHLREPWHIAQDKMPSISDKTLQLLRPSHQPPVYQQMAGSPIANVPASLHQNQQKMRQPEDAEPDFMWLTGKAWSYDSIQAPAPDTESSFADEAEAIVDARYDELYGKAMHLIANTTINIRTTLPWQSRPTTGRLIGCLVTMSVALIDKHVWHADFAPLIMEAVSRTTHRLSLEIIRWNAQDEDRKNAYTAPGSLKASIDHESNDAQLPNAERRYSAILHVLISHISSLIHDSKHSIILPGRRDVDIKLMMLSQVREVNDTTRTGDQGLGEVSAAVEHTIVSLFGEMDDFFNDNSEAEQRYTQWAGRKPRRPAAAKIADRILPSDFEKEQEWRRNYKGPPAPVDQVKSNHRSRVSLVSSLSGSRWALSRRQERQQEEEEDLFYDSEPVPLYHNNR</sequence>
<keyword evidence="2 3" id="KW-0040">ANK repeat</keyword>
<dbReference type="SMART" id="SM00220">
    <property type="entry name" value="S_TKc"/>
    <property type="match status" value="1"/>
</dbReference>
<dbReference type="CDD" id="cd00180">
    <property type="entry name" value="PKc"/>
    <property type="match status" value="1"/>
</dbReference>